<evidence type="ECO:0000256" key="1">
    <source>
        <dbReference type="SAM" id="Phobius"/>
    </source>
</evidence>
<feature type="transmembrane region" description="Helical" evidence="1">
    <location>
        <begin position="278"/>
        <end position="298"/>
    </location>
</feature>
<feature type="transmembrane region" description="Helical" evidence="1">
    <location>
        <begin position="230"/>
        <end position="248"/>
    </location>
</feature>
<feature type="transmembrane region" description="Helical" evidence="1">
    <location>
        <begin position="152"/>
        <end position="176"/>
    </location>
</feature>
<name>A0A0U5F5N4_9PROT</name>
<protein>
    <submittedName>
        <fullName evidence="2">Hypothetical membrane spanning protein</fullName>
    </submittedName>
</protein>
<feature type="transmembrane region" description="Helical" evidence="1">
    <location>
        <begin position="67"/>
        <end position="100"/>
    </location>
</feature>
<feature type="transmembrane region" description="Helical" evidence="1">
    <location>
        <begin position="255"/>
        <end position="272"/>
    </location>
</feature>
<dbReference type="Proteomes" id="UP000068250">
    <property type="component" value="Chromosome I"/>
</dbReference>
<dbReference type="AlphaFoldDB" id="A0A0U5F5N4"/>
<proteinExistence type="predicted"/>
<dbReference type="STRING" id="431306.AGA_111"/>
<feature type="transmembrane region" description="Helical" evidence="1">
    <location>
        <begin position="188"/>
        <end position="210"/>
    </location>
</feature>
<accession>A0A0U5F5N4</accession>
<gene>
    <name evidence="2" type="ORF">AGA_111</name>
</gene>
<organism evidence="2 3">
    <name type="scientific">Acetobacter ghanensis</name>
    <dbReference type="NCBI Taxonomy" id="431306"/>
    <lineage>
        <taxon>Bacteria</taxon>
        <taxon>Pseudomonadati</taxon>
        <taxon>Pseudomonadota</taxon>
        <taxon>Alphaproteobacteria</taxon>
        <taxon>Acetobacterales</taxon>
        <taxon>Acetobacteraceae</taxon>
        <taxon>Acetobacter</taxon>
    </lineage>
</organism>
<sequence>MPDQSRFGNKVMILLPCFILFLGFLLHTHRLPDHDVTWFAWGAREWLNGAVIGQDVTDPNFPLAYLLYLPAIFLSHFIPFTQALYVYPLLLTAFIIFIAWDDVPSSARLPIFSMLAFFVGLNWPREFAQREELVMLLVFPYVLPVERRGWRAIVTGVLAGIGFAVKPFFLIPWLLLEIKRKPFRSEQLALMATGAIYAVSLLVFFPVFIFHQLPITSQVYGAFNNKFSNFIRDGLAPTLISIAFFLCALKIKNKFITAFSIAAIGFNIVALIQMKFYIYQFLATYGFIMVGATAMICLGKKYCKILGGIFLVLAYAPQIKFNRLWYKHYDENLYQQPLFLKKLQDEGAHSFAAIDVHPYPVFPTVIYAREQGINFVGSASSYWYLPAAAKGSALATQMSQQQLLNDLRKKPDVIIVDTDWRRHTHVSRSFNGLALLLQDPLIAQEWAHYVPDGAILKMVFYKRLPDKP</sequence>
<keyword evidence="1" id="KW-1133">Transmembrane helix</keyword>
<evidence type="ECO:0000313" key="3">
    <source>
        <dbReference type="Proteomes" id="UP000068250"/>
    </source>
</evidence>
<reference evidence="3" key="1">
    <citation type="submission" date="2014-09" db="EMBL/GenBank/DDBJ databases">
        <authorList>
            <person name="Illeghems K.G."/>
        </authorList>
    </citation>
    <scope>NUCLEOTIDE SEQUENCE [LARGE SCALE GENOMIC DNA]</scope>
    <source>
        <strain evidence="3">LMG 23848T</strain>
    </source>
</reference>
<dbReference type="PATRIC" id="fig|431306.5.peg.49"/>
<evidence type="ECO:0000313" key="2">
    <source>
        <dbReference type="EMBL" id="CEF53248.1"/>
    </source>
</evidence>
<keyword evidence="1" id="KW-0812">Transmembrane</keyword>
<dbReference type="EMBL" id="LN609302">
    <property type="protein sequence ID" value="CEF53248.1"/>
    <property type="molecule type" value="Genomic_DNA"/>
</dbReference>
<feature type="transmembrane region" description="Helical" evidence="1">
    <location>
        <begin position="12"/>
        <end position="29"/>
    </location>
</feature>
<keyword evidence="1" id="KW-0472">Membrane</keyword>